<organism evidence="1 2">
    <name type="scientific">Coprobacter fastidiosus</name>
    <dbReference type="NCBI Taxonomy" id="1099853"/>
    <lineage>
        <taxon>Bacteria</taxon>
        <taxon>Pseudomonadati</taxon>
        <taxon>Bacteroidota</taxon>
        <taxon>Bacteroidia</taxon>
        <taxon>Bacteroidales</taxon>
        <taxon>Barnesiellaceae</taxon>
        <taxon>Coprobacter</taxon>
    </lineage>
</organism>
<gene>
    <name evidence="1" type="ORF">DDY73_07710</name>
</gene>
<reference evidence="1 2" key="1">
    <citation type="journal article" date="2018" name="Nat. Biotechnol.">
        <title>A standardized bacterial taxonomy based on genome phylogeny substantially revises the tree of life.</title>
        <authorList>
            <person name="Parks D.H."/>
            <person name="Chuvochina M."/>
            <person name="Waite D.W."/>
            <person name="Rinke C."/>
            <person name="Skarshewski A."/>
            <person name="Chaumeil P.A."/>
            <person name="Hugenholtz P."/>
        </authorList>
    </citation>
    <scope>NUCLEOTIDE SEQUENCE [LARGE SCALE GENOMIC DNA]</scope>
    <source>
        <strain evidence="1">UBA11482</strain>
    </source>
</reference>
<comment type="caution">
    <text evidence="1">The sequence shown here is derived from an EMBL/GenBank/DDBJ whole genome shotgun (WGS) entry which is preliminary data.</text>
</comment>
<evidence type="ECO:0000313" key="1">
    <source>
        <dbReference type="EMBL" id="HBJ08878.1"/>
    </source>
</evidence>
<sequence>MLGIHKKRAEAEHLSSPKLATALNPKEISPAPINKIYRFSKKKGLIILRGQMELFSMYRVLN</sequence>
<protein>
    <submittedName>
        <fullName evidence="1">Uncharacterized protein</fullName>
    </submittedName>
</protein>
<dbReference type="AlphaFoldDB" id="A0A354M2Y9"/>
<proteinExistence type="predicted"/>
<name>A0A354M2Y9_9BACT</name>
<dbReference type="Proteomes" id="UP000262954">
    <property type="component" value="Unassembled WGS sequence"/>
</dbReference>
<dbReference type="EMBL" id="DNWC01000097">
    <property type="protein sequence ID" value="HBJ08878.1"/>
    <property type="molecule type" value="Genomic_DNA"/>
</dbReference>
<accession>A0A354M2Y9</accession>
<evidence type="ECO:0000313" key="2">
    <source>
        <dbReference type="Proteomes" id="UP000262954"/>
    </source>
</evidence>